<dbReference type="InterPro" id="IPR025736">
    <property type="entry name" value="PucR_C-HTH_dom"/>
</dbReference>
<accession>A0ABW6VBP4</accession>
<dbReference type="Pfam" id="PF14361">
    <property type="entry name" value="RsbRD_N"/>
    <property type="match status" value="1"/>
</dbReference>
<dbReference type="Pfam" id="PF13556">
    <property type="entry name" value="HTH_30"/>
    <property type="match status" value="1"/>
</dbReference>
<evidence type="ECO:0000259" key="1">
    <source>
        <dbReference type="Pfam" id="PF13556"/>
    </source>
</evidence>
<keyword evidence="4" id="KW-1185">Reference proteome</keyword>
<dbReference type="InterPro" id="IPR025751">
    <property type="entry name" value="RsbRD_N_dom"/>
</dbReference>
<feature type="domain" description="RsbT co-antagonist protein RsbRD N-terminal" evidence="2">
    <location>
        <begin position="12"/>
        <end position="149"/>
    </location>
</feature>
<dbReference type="Proteomes" id="UP001602119">
    <property type="component" value="Unassembled WGS sequence"/>
</dbReference>
<gene>
    <name evidence="3" type="ORF">ACFY05_27700</name>
</gene>
<dbReference type="Gene3D" id="1.10.10.2840">
    <property type="entry name" value="PucR C-terminal helix-turn-helix domain"/>
    <property type="match status" value="1"/>
</dbReference>
<dbReference type="RefSeq" id="WP_387345030.1">
    <property type="nucleotide sequence ID" value="NZ_JBIAXI010000018.1"/>
</dbReference>
<evidence type="ECO:0000313" key="3">
    <source>
        <dbReference type="EMBL" id="MFF4776650.1"/>
    </source>
</evidence>
<evidence type="ECO:0000259" key="2">
    <source>
        <dbReference type="Pfam" id="PF14361"/>
    </source>
</evidence>
<proteinExistence type="predicted"/>
<organism evidence="3 4">
    <name type="scientific">Microtetraspora fusca</name>
    <dbReference type="NCBI Taxonomy" id="1997"/>
    <lineage>
        <taxon>Bacteria</taxon>
        <taxon>Bacillati</taxon>
        <taxon>Actinomycetota</taxon>
        <taxon>Actinomycetes</taxon>
        <taxon>Streptosporangiales</taxon>
        <taxon>Streptosporangiaceae</taxon>
        <taxon>Microtetraspora</taxon>
    </lineage>
</organism>
<dbReference type="PANTHER" id="PTHR33744">
    <property type="entry name" value="CARBOHYDRATE DIACID REGULATOR"/>
    <property type="match status" value="1"/>
</dbReference>
<comment type="caution">
    <text evidence="3">The sequence shown here is derived from an EMBL/GenBank/DDBJ whole genome shotgun (WGS) entry which is preliminary data.</text>
</comment>
<dbReference type="InterPro" id="IPR042070">
    <property type="entry name" value="PucR_C-HTH_sf"/>
</dbReference>
<dbReference type="PANTHER" id="PTHR33744:SF1">
    <property type="entry name" value="DNA-BINDING TRANSCRIPTIONAL ACTIVATOR ADER"/>
    <property type="match status" value="1"/>
</dbReference>
<reference evidence="3 4" key="1">
    <citation type="submission" date="2024-10" db="EMBL/GenBank/DDBJ databases">
        <title>The Natural Products Discovery Center: Release of the First 8490 Sequenced Strains for Exploring Actinobacteria Biosynthetic Diversity.</title>
        <authorList>
            <person name="Kalkreuter E."/>
            <person name="Kautsar S.A."/>
            <person name="Yang D."/>
            <person name="Bader C.D."/>
            <person name="Teijaro C.N."/>
            <person name="Fluegel L."/>
            <person name="Davis C.M."/>
            <person name="Simpson J.R."/>
            <person name="Lauterbach L."/>
            <person name="Steele A.D."/>
            <person name="Gui C."/>
            <person name="Meng S."/>
            <person name="Li G."/>
            <person name="Viehrig K."/>
            <person name="Ye F."/>
            <person name="Su P."/>
            <person name="Kiefer A.F."/>
            <person name="Nichols A."/>
            <person name="Cepeda A.J."/>
            <person name="Yan W."/>
            <person name="Fan B."/>
            <person name="Jiang Y."/>
            <person name="Adhikari A."/>
            <person name="Zheng C.-J."/>
            <person name="Schuster L."/>
            <person name="Cowan T.M."/>
            <person name="Smanski M.J."/>
            <person name="Chevrette M.G."/>
            <person name="De Carvalho L.P.S."/>
            <person name="Shen B."/>
        </authorList>
    </citation>
    <scope>NUCLEOTIDE SEQUENCE [LARGE SCALE GENOMIC DNA]</scope>
    <source>
        <strain evidence="3 4">NPDC001281</strain>
    </source>
</reference>
<protein>
    <submittedName>
        <fullName evidence="3">PucR family transcriptional regulator</fullName>
    </submittedName>
</protein>
<dbReference type="InterPro" id="IPR051448">
    <property type="entry name" value="CdaR-like_regulators"/>
</dbReference>
<name>A0ABW6VBP4_MICFU</name>
<dbReference type="EMBL" id="JBIAXI010000018">
    <property type="protein sequence ID" value="MFF4776650.1"/>
    <property type="molecule type" value="Genomic_DNA"/>
</dbReference>
<feature type="domain" description="PucR C-terminal helix-turn-helix" evidence="1">
    <location>
        <begin position="315"/>
        <end position="372"/>
    </location>
</feature>
<evidence type="ECO:0000313" key="4">
    <source>
        <dbReference type="Proteomes" id="UP001602119"/>
    </source>
</evidence>
<sequence>MRRLVTALSTAEALIEQTVRDVRADVPAYEAVPTASVIASVERNRALASRVLAEGIVPPSRDIWEAELSTSERLHQGVEIQDIMGGFRVVIACIQGWVVDNASAYGVDATETLRLSQLLWRLSDAFSARAAMTYRQEGIAGALADEQRRAQWVLGLLAGTLEPAQLQEGCARYGLSRDTRFHAVCTQQLPDSDLARVREELTRSATPDAYGPHRRAAILVPAEGRLVGLAATPPVGSTIVVAVGPAAEVEEMPSSFAVAERVLMAAGLYTDRGVHTVETVTWRIAVPVHREVSDVLLARYIEPLREQGPFGELVLDALDAWLGHSRSIPRAAASIPVHVNTLRYRLARFEKLVGCSLEDTDTILELSWALLARKAAS</sequence>